<dbReference type="GO" id="GO:0008270">
    <property type="term" value="F:zinc ion binding"/>
    <property type="evidence" value="ECO:0007669"/>
    <property type="project" value="UniProtKB-KW"/>
</dbReference>
<feature type="region of interest" description="Disordered" evidence="8">
    <location>
        <begin position="665"/>
        <end position="743"/>
    </location>
</feature>
<protein>
    <recommendedName>
        <fullName evidence="9">C2H2-type domain-containing protein</fullName>
    </recommendedName>
</protein>
<dbReference type="InterPro" id="IPR013087">
    <property type="entry name" value="Znf_C2H2_type"/>
</dbReference>
<dbReference type="PROSITE" id="PS00028">
    <property type="entry name" value="ZINC_FINGER_C2H2_1"/>
    <property type="match status" value="4"/>
</dbReference>
<evidence type="ECO:0000256" key="7">
    <source>
        <dbReference type="PROSITE-ProRule" id="PRU00042"/>
    </source>
</evidence>
<feature type="domain" description="C2H2-type" evidence="9">
    <location>
        <begin position="309"/>
        <end position="336"/>
    </location>
</feature>
<evidence type="ECO:0000256" key="8">
    <source>
        <dbReference type="SAM" id="MobiDB-lite"/>
    </source>
</evidence>
<dbReference type="PROSITE" id="PS50157">
    <property type="entry name" value="ZINC_FINGER_C2H2_2"/>
    <property type="match status" value="3"/>
</dbReference>
<keyword evidence="4 7" id="KW-0863">Zinc-finger</keyword>
<dbReference type="Proteomes" id="UP000078200">
    <property type="component" value="Unassembled WGS sequence"/>
</dbReference>
<evidence type="ECO:0000256" key="5">
    <source>
        <dbReference type="ARBA" id="ARBA00022833"/>
    </source>
</evidence>
<dbReference type="Gene3D" id="3.30.160.60">
    <property type="entry name" value="Classic Zinc Finger"/>
    <property type="match status" value="2"/>
</dbReference>
<evidence type="ECO:0000256" key="1">
    <source>
        <dbReference type="ARBA" id="ARBA00004123"/>
    </source>
</evidence>
<dbReference type="SMART" id="SM00355">
    <property type="entry name" value="ZnF_C2H2"/>
    <property type="match status" value="5"/>
</dbReference>
<evidence type="ECO:0000256" key="3">
    <source>
        <dbReference type="ARBA" id="ARBA00022737"/>
    </source>
</evidence>
<feature type="region of interest" description="Disordered" evidence="8">
    <location>
        <begin position="635"/>
        <end position="654"/>
    </location>
</feature>
<dbReference type="VEuPathDB" id="VectorBase:GAUT047589"/>
<dbReference type="GO" id="GO:0005634">
    <property type="term" value="C:nucleus"/>
    <property type="evidence" value="ECO:0007669"/>
    <property type="project" value="UniProtKB-SubCell"/>
</dbReference>
<evidence type="ECO:0000256" key="2">
    <source>
        <dbReference type="ARBA" id="ARBA00022723"/>
    </source>
</evidence>
<proteinExistence type="predicted"/>
<organism evidence="10 11">
    <name type="scientific">Glossina austeni</name>
    <name type="common">Savannah tsetse fly</name>
    <dbReference type="NCBI Taxonomy" id="7395"/>
    <lineage>
        <taxon>Eukaryota</taxon>
        <taxon>Metazoa</taxon>
        <taxon>Ecdysozoa</taxon>
        <taxon>Arthropoda</taxon>
        <taxon>Hexapoda</taxon>
        <taxon>Insecta</taxon>
        <taxon>Pterygota</taxon>
        <taxon>Neoptera</taxon>
        <taxon>Endopterygota</taxon>
        <taxon>Diptera</taxon>
        <taxon>Brachycera</taxon>
        <taxon>Muscomorpha</taxon>
        <taxon>Hippoboscoidea</taxon>
        <taxon>Glossinidae</taxon>
        <taxon>Glossina</taxon>
    </lineage>
</organism>
<evidence type="ECO:0000313" key="11">
    <source>
        <dbReference type="Proteomes" id="UP000078200"/>
    </source>
</evidence>
<feature type="compositionally biased region" description="Polar residues" evidence="8">
    <location>
        <begin position="669"/>
        <end position="683"/>
    </location>
</feature>
<dbReference type="SUPFAM" id="SSF57667">
    <property type="entry name" value="beta-beta-alpha zinc fingers"/>
    <property type="match status" value="1"/>
</dbReference>
<reference evidence="10" key="1">
    <citation type="submission" date="2020-05" db="UniProtKB">
        <authorList>
            <consortium name="EnsemblMetazoa"/>
        </authorList>
    </citation>
    <scope>IDENTIFICATION</scope>
    <source>
        <strain evidence="10">TTRI</strain>
    </source>
</reference>
<keyword evidence="5" id="KW-0862">Zinc</keyword>
<dbReference type="AlphaFoldDB" id="A0A1A9VU08"/>
<keyword evidence="6" id="KW-0539">Nucleus</keyword>
<feature type="domain" description="C2H2-type" evidence="9">
    <location>
        <begin position="336"/>
        <end position="363"/>
    </location>
</feature>
<sequence>MPLMNNKMNSAARKMHHVLSNGAATITGPHRPRILRQIIVGCNGNNGTNTNNVTSAAASANNIQNSPTSVTRCYVCDDFLGTNQNQNLLTEMKTSHTSTTFPVKISQLVGPDFMVFASVEDIVCARCTNLINYLDRLENDVERVRVNLKNLLNKKYNLNVESEAVLPPTKLQKLNNGAAISGDAQQFKTFPHHSTTTAQHPPGTQVVQRKTTIKMYKCLDNTCAMCHINFANGMAFQRHMDLNHSTNVVVTLAPTAVPQVDTIATRPPNCGAANSPVYTCIHCQLKSTNKLSFDEHMRKHAAGIRPFPFKCKLCAQWFETRETAAAHARQHQGNVFKCGTCSMSFSKRVLLINHFEKHQQDNRVHQQWKPQQNVNQHNRHAVPAKQHVAMPVSSPNTLNSQKLSLGGINGSTSLLASSADDIGSCTTANNICFFSCYICSRTFIQENYYKQHMETHHACETNLKKGSNPEAGIPHLNSANLLSEASRFEENELKIQQQQTSGTINDTTATISDADIEGIFEKMHSDKDEPTVEPTTLTKAGGGGGGPNDQVVITTQADSDGVITFNITLPARESGVTIGADDQHTLDPQQTIPITSLPVSVSMDMPMLDQADETMHAAATTTSNVTTTAISKPEVDVKSSISGPLSMPSLDDDWDERNSAFAQTTTTTINTQSEVKNENSSKATGDDNNDEIETEKQFSKAPAELHSQEIISGGEVNADSATSQATDKNVTEDIASETSEKVTQEQQVTTAIAEAEQEQPASLELNATTLEAQIESGQIKLILNENGELLQLGSHIITDGDGNQILEQDADQIQQLLQTAGLFQMMADANGQMVLVQGDSNETKLMDASLVNADGQLVIQQSQDLEGSTHVISEDGTRIPVSVSYTEDGQPLVQLQQQILETPIGKCDAVVKECNGTEENEQAVATDQHIATTSANINSNDNLFALEDLTRSTINSPSASASTAAITLEGKQID</sequence>
<keyword evidence="2" id="KW-0479">Metal-binding</keyword>
<feature type="region of interest" description="Disordered" evidence="8">
    <location>
        <begin position="527"/>
        <end position="547"/>
    </location>
</feature>
<evidence type="ECO:0000313" key="10">
    <source>
        <dbReference type="EnsemblMetazoa" id="GAUT047589-PA"/>
    </source>
</evidence>
<evidence type="ECO:0000259" key="9">
    <source>
        <dbReference type="PROSITE" id="PS50157"/>
    </source>
</evidence>
<keyword evidence="11" id="KW-1185">Reference proteome</keyword>
<dbReference type="InterPro" id="IPR036236">
    <property type="entry name" value="Znf_C2H2_sf"/>
</dbReference>
<dbReference type="STRING" id="7395.A0A1A9VU08"/>
<accession>A0A1A9VU08</accession>
<feature type="compositionally biased region" description="Polar residues" evidence="8">
    <location>
        <begin position="719"/>
        <end position="728"/>
    </location>
</feature>
<dbReference type="EnsemblMetazoa" id="GAUT047589-RA">
    <property type="protein sequence ID" value="GAUT047589-PA"/>
    <property type="gene ID" value="GAUT047589"/>
</dbReference>
<evidence type="ECO:0000256" key="4">
    <source>
        <dbReference type="ARBA" id="ARBA00022771"/>
    </source>
</evidence>
<comment type="subcellular location">
    <subcellularLocation>
        <location evidence="1">Nucleus</location>
    </subcellularLocation>
</comment>
<keyword evidence="3" id="KW-0677">Repeat</keyword>
<evidence type="ECO:0000256" key="6">
    <source>
        <dbReference type="ARBA" id="ARBA00023242"/>
    </source>
</evidence>
<dbReference type="PANTHER" id="PTHR24406">
    <property type="entry name" value="TRANSCRIPTIONAL REPRESSOR CTCFL-RELATED"/>
    <property type="match status" value="1"/>
</dbReference>
<dbReference type="InterPro" id="IPR050888">
    <property type="entry name" value="ZnF_C2H2-type_TF"/>
</dbReference>
<name>A0A1A9VU08_GLOAU</name>
<feature type="domain" description="C2H2-type" evidence="9">
    <location>
        <begin position="434"/>
        <end position="461"/>
    </location>
</feature>